<evidence type="ECO:0000313" key="5">
    <source>
        <dbReference type="RefSeq" id="XP_025407609.1"/>
    </source>
</evidence>
<dbReference type="OrthoDB" id="408954at2759"/>
<evidence type="ECO:0000256" key="2">
    <source>
        <dbReference type="SAM" id="SignalP"/>
    </source>
</evidence>
<dbReference type="Pfam" id="PF04116">
    <property type="entry name" value="FA_hydroxylase"/>
    <property type="match status" value="1"/>
</dbReference>
<name>A0A8B8F9T7_9HEMI</name>
<feature type="chain" id="PRO_5034427806" evidence="2">
    <location>
        <begin position="22"/>
        <end position="252"/>
    </location>
</feature>
<keyword evidence="2" id="KW-0732">Signal</keyword>
<dbReference type="GO" id="GO:0005506">
    <property type="term" value="F:iron ion binding"/>
    <property type="evidence" value="ECO:0007669"/>
    <property type="project" value="InterPro"/>
</dbReference>
<dbReference type="InterPro" id="IPR006694">
    <property type="entry name" value="Fatty_acid_hydroxylase"/>
</dbReference>
<proteinExistence type="predicted"/>
<reference evidence="5" key="1">
    <citation type="submission" date="2025-08" db="UniProtKB">
        <authorList>
            <consortium name="RefSeq"/>
        </authorList>
    </citation>
    <scope>IDENTIFICATION</scope>
    <source>
        <tissue evidence="5">Whole body</tissue>
    </source>
</reference>
<protein>
    <submittedName>
        <fullName evidence="5">Uncharacterized protein LOC112681578 isoform X2</fullName>
    </submittedName>
</protein>
<gene>
    <name evidence="5" type="primary">LOC112681578</name>
</gene>
<evidence type="ECO:0000313" key="4">
    <source>
        <dbReference type="Proteomes" id="UP000694846"/>
    </source>
</evidence>
<feature type="signal peptide" evidence="2">
    <location>
        <begin position="1"/>
        <end position="21"/>
    </location>
</feature>
<keyword evidence="4" id="KW-1185">Reference proteome</keyword>
<dbReference type="AlphaFoldDB" id="A0A8B8F9T7"/>
<dbReference type="GO" id="GO:0008610">
    <property type="term" value="P:lipid biosynthetic process"/>
    <property type="evidence" value="ECO:0007669"/>
    <property type="project" value="InterPro"/>
</dbReference>
<dbReference type="Proteomes" id="UP000694846">
    <property type="component" value="Unplaced"/>
</dbReference>
<dbReference type="RefSeq" id="XP_025407609.1">
    <property type="nucleotide sequence ID" value="XM_025551824.1"/>
</dbReference>
<accession>A0A8B8F9T7</accession>
<evidence type="ECO:0000259" key="3">
    <source>
        <dbReference type="Pfam" id="PF04116"/>
    </source>
</evidence>
<organism evidence="4 5">
    <name type="scientific">Sipha flava</name>
    <name type="common">yellow sugarcane aphid</name>
    <dbReference type="NCBI Taxonomy" id="143950"/>
    <lineage>
        <taxon>Eukaryota</taxon>
        <taxon>Metazoa</taxon>
        <taxon>Ecdysozoa</taxon>
        <taxon>Arthropoda</taxon>
        <taxon>Hexapoda</taxon>
        <taxon>Insecta</taxon>
        <taxon>Pterygota</taxon>
        <taxon>Neoptera</taxon>
        <taxon>Paraneoptera</taxon>
        <taxon>Hemiptera</taxon>
        <taxon>Sternorrhyncha</taxon>
        <taxon>Aphidomorpha</taxon>
        <taxon>Aphidoidea</taxon>
        <taxon>Aphididae</taxon>
        <taxon>Sipha</taxon>
    </lineage>
</organism>
<sequence>MIVFSLIAAAFMNGDWLAVVAHTQKYHDAEPPMSCTSFFEEFKTQCFWAMAVGYVEVLHQGSRQGSRVEVPAETPSAPTPGVGPDQMGLHRTNGDERGVRGDGHARHLRWLQPGLYAIRPVPVVVVGNPVAGDIRPAVPFYGLALYTYYHGIVQHSGITFKARWWQPWQPDCMFHDNHHQYCHVNYGFNCYLWDEIHGSVRKTDRCYSTHTDSWGSGRLLTELSDEELRQETFERFTENPEAYRENFNPYLL</sequence>
<dbReference type="GO" id="GO:0016491">
    <property type="term" value="F:oxidoreductase activity"/>
    <property type="evidence" value="ECO:0007669"/>
    <property type="project" value="InterPro"/>
</dbReference>
<feature type="region of interest" description="Disordered" evidence="1">
    <location>
        <begin position="66"/>
        <end position="89"/>
    </location>
</feature>
<feature type="domain" description="Fatty acid hydroxylase" evidence="3">
    <location>
        <begin position="136"/>
        <end position="199"/>
    </location>
</feature>
<evidence type="ECO:0000256" key="1">
    <source>
        <dbReference type="SAM" id="MobiDB-lite"/>
    </source>
</evidence>
<dbReference type="GeneID" id="112681578"/>